<evidence type="ECO:0000256" key="2">
    <source>
        <dbReference type="ARBA" id="ARBA00022679"/>
    </source>
</evidence>
<dbReference type="AlphaFoldDB" id="A0A937CWU9"/>
<dbReference type="GO" id="GO:0008713">
    <property type="term" value="F:ADP-heptose-lipopolysaccharide heptosyltransferase activity"/>
    <property type="evidence" value="ECO:0007669"/>
    <property type="project" value="TreeGrafter"/>
</dbReference>
<dbReference type="InterPro" id="IPR002201">
    <property type="entry name" value="Glyco_trans_9"/>
</dbReference>
<dbReference type="GO" id="GO:0005829">
    <property type="term" value="C:cytosol"/>
    <property type="evidence" value="ECO:0007669"/>
    <property type="project" value="TreeGrafter"/>
</dbReference>
<dbReference type="RefSeq" id="WP_201677383.1">
    <property type="nucleotide sequence ID" value="NZ_JAEQNE010000009.1"/>
</dbReference>
<keyword evidence="4" id="KW-1185">Reference proteome</keyword>
<keyword evidence="2" id="KW-0808">Transferase</keyword>
<protein>
    <submittedName>
        <fullName evidence="3">Glycosyltransferase family 9 protein</fullName>
    </submittedName>
</protein>
<dbReference type="PANTHER" id="PTHR30160:SF1">
    <property type="entry name" value="LIPOPOLYSACCHARIDE 1,2-N-ACETYLGLUCOSAMINETRANSFERASE-RELATED"/>
    <property type="match status" value="1"/>
</dbReference>
<evidence type="ECO:0000313" key="4">
    <source>
        <dbReference type="Proteomes" id="UP000599109"/>
    </source>
</evidence>
<dbReference type="SUPFAM" id="SSF53756">
    <property type="entry name" value="UDP-Glycosyltransferase/glycogen phosphorylase"/>
    <property type="match status" value="1"/>
</dbReference>
<dbReference type="GO" id="GO:0009244">
    <property type="term" value="P:lipopolysaccharide core region biosynthetic process"/>
    <property type="evidence" value="ECO:0007669"/>
    <property type="project" value="TreeGrafter"/>
</dbReference>
<evidence type="ECO:0000313" key="3">
    <source>
        <dbReference type="EMBL" id="MBL0394714.1"/>
    </source>
</evidence>
<dbReference type="Pfam" id="PF01075">
    <property type="entry name" value="Glyco_transf_9"/>
    <property type="match status" value="1"/>
</dbReference>
<dbReference type="Gene3D" id="3.40.50.2000">
    <property type="entry name" value="Glycogen Phosphorylase B"/>
    <property type="match status" value="2"/>
</dbReference>
<sequence length="381" mass="40636">MAFNLSTIRRSALPRLVDQAAGAPLLWLWGALRRRRSPPAAPRRFGIMAFETIGDTLLAGTLVASLRASVPGAKITVFASAGNCGILTLLDGIDTVVEVPLTKPRAALAGIRRVAVDVMIDIGQWPRWYAVLCAASRSQFTIGFATPGQARHYAYDAAVPHGADVHEVENFQRLLRPLAGVRPLPPERALKPVCEPPPHISARAPYLVVHPWASGFRYSSREWPLARWTELIERACGLGLSVLVSGSPGDRDKAAALVRACPAGMPVTSMAGEVSLSELAAVLRAASAVVAVNTGVMHLAALLDVPMVALHGPTSRLRWGPVGARSIALAPSNRAAAEFLSLGFEYPRGPVDCMNTISVDEVFAAVRALLPRPSQMPERVG</sequence>
<accession>A0A937CWU9</accession>
<evidence type="ECO:0000256" key="1">
    <source>
        <dbReference type="ARBA" id="ARBA00022676"/>
    </source>
</evidence>
<dbReference type="PANTHER" id="PTHR30160">
    <property type="entry name" value="TETRAACYLDISACCHARIDE 4'-KINASE-RELATED"/>
    <property type="match status" value="1"/>
</dbReference>
<keyword evidence="1" id="KW-0328">Glycosyltransferase</keyword>
<name>A0A937CWU9_9BURK</name>
<comment type="caution">
    <text evidence="3">The sequence shown here is derived from an EMBL/GenBank/DDBJ whole genome shotgun (WGS) entry which is preliminary data.</text>
</comment>
<dbReference type="EMBL" id="JAEQNE010000009">
    <property type="protein sequence ID" value="MBL0394714.1"/>
    <property type="molecule type" value="Genomic_DNA"/>
</dbReference>
<dbReference type="CDD" id="cd03789">
    <property type="entry name" value="GT9_LPS_heptosyltransferase"/>
    <property type="match status" value="1"/>
</dbReference>
<gene>
    <name evidence="3" type="ORF">JJ685_26485</name>
</gene>
<reference evidence="3 4" key="1">
    <citation type="journal article" date="2017" name="Int. J. Syst. Evol. Microbiol.">
        <title>Ramlibacter monticola sp. nov., isolated from forest soil.</title>
        <authorList>
            <person name="Chaudhary D.K."/>
            <person name="Kim J."/>
        </authorList>
    </citation>
    <scope>NUCLEOTIDE SEQUENCE [LARGE SCALE GENOMIC DNA]</scope>
    <source>
        <strain evidence="3 4">KACC 19175</strain>
    </source>
</reference>
<proteinExistence type="predicted"/>
<organism evidence="3 4">
    <name type="scientific">Ramlibacter monticola</name>
    <dbReference type="NCBI Taxonomy" id="1926872"/>
    <lineage>
        <taxon>Bacteria</taxon>
        <taxon>Pseudomonadati</taxon>
        <taxon>Pseudomonadota</taxon>
        <taxon>Betaproteobacteria</taxon>
        <taxon>Burkholderiales</taxon>
        <taxon>Comamonadaceae</taxon>
        <taxon>Ramlibacter</taxon>
    </lineage>
</organism>
<dbReference type="Proteomes" id="UP000599109">
    <property type="component" value="Unassembled WGS sequence"/>
</dbReference>
<dbReference type="InterPro" id="IPR051199">
    <property type="entry name" value="LPS_LOS_Heptosyltrfase"/>
</dbReference>